<dbReference type="PANTHER" id="PTHR31672:SF13">
    <property type="entry name" value="F-BOX PROTEIN CPR30-LIKE"/>
    <property type="match status" value="1"/>
</dbReference>
<dbReference type="AlphaFoldDB" id="A0A5D2JDZ4"/>
<dbReference type="Pfam" id="PF07734">
    <property type="entry name" value="FBA_1"/>
    <property type="match status" value="1"/>
</dbReference>
<protein>
    <recommendedName>
        <fullName evidence="1">F-box domain-containing protein</fullName>
    </recommendedName>
</protein>
<dbReference type="InterPro" id="IPR006527">
    <property type="entry name" value="F-box-assoc_dom_typ1"/>
</dbReference>
<sequence length="500" mass="56872">MNGRKRAAVKASTSIVHVPNQEALVLPCRILQLPRRTIYEILSRLPIKTLFQCRSVCKRFLCFISDPEFAKLQLSKSQVCILIKTLPLQNASKRLQLAHVEANGSTFEVSKLNFTPKSNLPTIDISHMNACNGLLCLVGSEKDYNIYVCNPILGEFITIQPPYKDRQRGSFWGLGYSAMMNQYKVLQSYYPAMESNNRYAMAEIYTIGTGTWRSIGSAPIDTVALPFNAFLNGALHWFPCTPNGSEFIHTFDFDSEKFGTLPPPDHFRETDKKFTNYSRIGVLGGCLFMIYFTNSTRFDIWVMKDYGVKESWIKQFVIENLYPKQGSWDFYEPMVVLNNGEILMLFNNDAVVCYNQKRKNLRGTKFFRTRSQFDATAFTPSLVSLNNVAKGEQISRQSLKFVPYSMYQAYSDLSVSVGYWQCRMQGTKDYDKLCTEEFQDCADCGALLVNPSCSFPAFGVPYGAVTYHANLYARNSENRCTACINRGVAPPKSFLTLWNM</sequence>
<dbReference type="InterPro" id="IPR001810">
    <property type="entry name" value="F-box_dom"/>
</dbReference>
<dbReference type="InterPro" id="IPR036047">
    <property type="entry name" value="F-box-like_dom_sf"/>
</dbReference>
<evidence type="ECO:0000259" key="1">
    <source>
        <dbReference type="PROSITE" id="PS50181"/>
    </source>
</evidence>
<organism evidence="2 3">
    <name type="scientific">Gossypium tomentosum</name>
    <name type="common">Hawaiian cotton</name>
    <name type="synonym">Gossypium sandvicense</name>
    <dbReference type="NCBI Taxonomy" id="34277"/>
    <lineage>
        <taxon>Eukaryota</taxon>
        <taxon>Viridiplantae</taxon>
        <taxon>Streptophyta</taxon>
        <taxon>Embryophyta</taxon>
        <taxon>Tracheophyta</taxon>
        <taxon>Spermatophyta</taxon>
        <taxon>Magnoliopsida</taxon>
        <taxon>eudicotyledons</taxon>
        <taxon>Gunneridae</taxon>
        <taxon>Pentapetalae</taxon>
        <taxon>rosids</taxon>
        <taxon>malvids</taxon>
        <taxon>Malvales</taxon>
        <taxon>Malvaceae</taxon>
        <taxon>Malvoideae</taxon>
        <taxon>Gossypium</taxon>
    </lineage>
</organism>
<dbReference type="SUPFAM" id="SSF81383">
    <property type="entry name" value="F-box domain"/>
    <property type="match status" value="1"/>
</dbReference>
<dbReference type="PANTHER" id="PTHR31672">
    <property type="entry name" value="BNACNNG10540D PROTEIN"/>
    <property type="match status" value="1"/>
</dbReference>
<keyword evidence="3" id="KW-1185">Reference proteome</keyword>
<accession>A0A5D2JDZ4</accession>
<dbReference type="InterPro" id="IPR011043">
    <property type="entry name" value="Gal_Oxase/kelch_b-propeller"/>
</dbReference>
<dbReference type="EMBL" id="CM017631">
    <property type="protein sequence ID" value="TYH53131.1"/>
    <property type="molecule type" value="Genomic_DNA"/>
</dbReference>
<gene>
    <name evidence="2" type="ORF">ES332_D09G077200v1</name>
</gene>
<evidence type="ECO:0000313" key="2">
    <source>
        <dbReference type="EMBL" id="TYH53131.1"/>
    </source>
</evidence>
<dbReference type="InterPro" id="IPR017451">
    <property type="entry name" value="F-box-assoc_interact_dom"/>
</dbReference>
<dbReference type="SMART" id="SM00256">
    <property type="entry name" value="FBOX"/>
    <property type="match status" value="1"/>
</dbReference>
<name>A0A5D2JDZ4_GOSTO</name>
<dbReference type="Gene3D" id="1.20.1280.50">
    <property type="match status" value="1"/>
</dbReference>
<proteinExistence type="predicted"/>
<dbReference type="SUPFAM" id="SSF50965">
    <property type="entry name" value="Galactose oxidase, central domain"/>
    <property type="match status" value="1"/>
</dbReference>
<evidence type="ECO:0000313" key="3">
    <source>
        <dbReference type="Proteomes" id="UP000322667"/>
    </source>
</evidence>
<reference evidence="2 3" key="1">
    <citation type="submission" date="2019-07" db="EMBL/GenBank/DDBJ databases">
        <title>WGS assembly of Gossypium tomentosum.</title>
        <authorList>
            <person name="Chen Z.J."/>
            <person name="Sreedasyam A."/>
            <person name="Ando A."/>
            <person name="Song Q."/>
            <person name="De L."/>
            <person name="Hulse-Kemp A."/>
            <person name="Ding M."/>
            <person name="Ye W."/>
            <person name="Kirkbride R."/>
            <person name="Jenkins J."/>
            <person name="Plott C."/>
            <person name="Lovell J."/>
            <person name="Lin Y.-M."/>
            <person name="Vaughn R."/>
            <person name="Liu B."/>
            <person name="Li W."/>
            <person name="Simpson S."/>
            <person name="Scheffler B."/>
            <person name="Saski C."/>
            <person name="Grover C."/>
            <person name="Hu G."/>
            <person name="Conover J."/>
            <person name="Carlson J."/>
            <person name="Shu S."/>
            <person name="Boston L."/>
            <person name="Williams M."/>
            <person name="Peterson D."/>
            <person name="Mcgee K."/>
            <person name="Jones D."/>
            <person name="Wendel J."/>
            <person name="Stelly D."/>
            <person name="Grimwood J."/>
            <person name="Schmutz J."/>
        </authorList>
    </citation>
    <scope>NUCLEOTIDE SEQUENCE [LARGE SCALE GENOMIC DNA]</scope>
    <source>
        <strain evidence="2">7179.01</strain>
    </source>
</reference>
<dbReference type="NCBIfam" id="TIGR01640">
    <property type="entry name" value="F_box_assoc_1"/>
    <property type="match status" value="1"/>
</dbReference>
<dbReference type="Pfam" id="PF00646">
    <property type="entry name" value="F-box"/>
    <property type="match status" value="1"/>
</dbReference>
<dbReference type="PROSITE" id="PS50181">
    <property type="entry name" value="FBOX"/>
    <property type="match status" value="1"/>
</dbReference>
<dbReference type="Proteomes" id="UP000322667">
    <property type="component" value="Chromosome D09"/>
</dbReference>
<dbReference type="InterPro" id="IPR050796">
    <property type="entry name" value="SCF_F-box_component"/>
</dbReference>
<feature type="domain" description="F-box" evidence="1">
    <location>
        <begin position="27"/>
        <end position="72"/>
    </location>
</feature>